<dbReference type="GO" id="GO:0008270">
    <property type="term" value="F:zinc ion binding"/>
    <property type="evidence" value="ECO:0007669"/>
    <property type="project" value="UniProtKB-KW"/>
</dbReference>
<dbReference type="InterPro" id="IPR001878">
    <property type="entry name" value="Znf_CCHC"/>
</dbReference>
<reference evidence="4" key="2">
    <citation type="submission" date="2025-08" db="UniProtKB">
        <authorList>
            <consortium name="RefSeq"/>
        </authorList>
    </citation>
    <scope>IDENTIFICATION</scope>
    <source>
        <tissue evidence="4">Leaf</tissue>
    </source>
</reference>
<dbReference type="InterPro" id="IPR025558">
    <property type="entry name" value="DUF4283"/>
</dbReference>
<keyword evidence="3" id="KW-1185">Reference proteome</keyword>
<dbReference type="PANTHER" id="PTHR31286">
    <property type="entry name" value="GLYCINE-RICH CELL WALL STRUCTURAL PROTEIN 1.8-LIKE"/>
    <property type="match status" value="1"/>
</dbReference>
<protein>
    <submittedName>
        <fullName evidence="4">Uncharacterized protein At4g02000-like</fullName>
    </submittedName>
</protein>
<dbReference type="Pfam" id="PF14111">
    <property type="entry name" value="DUF4283"/>
    <property type="match status" value="1"/>
</dbReference>
<dbReference type="Proteomes" id="UP000189701">
    <property type="component" value="Unplaced"/>
</dbReference>
<dbReference type="KEGG" id="nsy:104247708"/>
<keyword evidence="1" id="KW-0479">Metal-binding</keyword>
<dbReference type="OrthoDB" id="1750606at2759"/>
<keyword evidence="1" id="KW-0862">Zinc</keyword>
<dbReference type="SUPFAM" id="SSF57756">
    <property type="entry name" value="Retrovirus zinc finger-like domains"/>
    <property type="match status" value="1"/>
</dbReference>
<name>A0A1U7YD98_NICSY</name>
<evidence type="ECO:0000313" key="3">
    <source>
        <dbReference type="Proteomes" id="UP000189701"/>
    </source>
</evidence>
<evidence type="ECO:0000259" key="2">
    <source>
        <dbReference type="PROSITE" id="PS50158"/>
    </source>
</evidence>
<dbReference type="GO" id="GO:0003676">
    <property type="term" value="F:nucleic acid binding"/>
    <property type="evidence" value="ECO:0007669"/>
    <property type="project" value="InterPro"/>
</dbReference>
<gene>
    <name evidence="4" type="primary">LOC104247708</name>
</gene>
<proteinExistence type="predicted"/>
<dbReference type="RefSeq" id="XP_009802092.1">
    <property type="nucleotide sequence ID" value="XM_009803790.1"/>
</dbReference>
<evidence type="ECO:0000256" key="1">
    <source>
        <dbReference type="PROSITE-ProRule" id="PRU00047"/>
    </source>
</evidence>
<dbReference type="eggNOG" id="KOG1075">
    <property type="taxonomic scope" value="Eukaryota"/>
</dbReference>
<accession>A0A1U7YD98</accession>
<evidence type="ECO:0000313" key="4">
    <source>
        <dbReference type="RefSeq" id="XP_009802092.1"/>
    </source>
</evidence>
<dbReference type="AlphaFoldDB" id="A0A1U7YD98"/>
<dbReference type="GeneID" id="104247708"/>
<reference evidence="3" key="1">
    <citation type="journal article" date="2013" name="Genome Biol.">
        <title>Reference genomes and transcriptomes of Nicotiana sylvestris and Nicotiana tomentosiformis.</title>
        <authorList>
            <person name="Sierro N."/>
            <person name="Battey J.N."/>
            <person name="Ouadi S."/>
            <person name="Bovet L."/>
            <person name="Goepfert S."/>
            <person name="Bakaher N."/>
            <person name="Peitsch M.C."/>
            <person name="Ivanov N.V."/>
        </authorList>
    </citation>
    <scope>NUCLEOTIDE SEQUENCE [LARGE SCALE GENOMIC DNA]</scope>
</reference>
<organism evidence="3 4">
    <name type="scientific">Nicotiana sylvestris</name>
    <name type="common">Wood tobacco</name>
    <name type="synonym">South American tobacco</name>
    <dbReference type="NCBI Taxonomy" id="4096"/>
    <lineage>
        <taxon>Eukaryota</taxon>
        <taxon>Viridiplantae</taxon>
        <taxon>Streptophyta</taxon>
        <taxon>Embryophyta</taxon>
        <taxon>Tracheophyta</taxon>
        <taxon>Spermatophyta</taxon>
        <taxon>Magnoliopsida</taxon>
        <taxon>eudicotyledons</taxon>
        <taxon>Gunneridae</taxon>
        <taxon>Pentapetalae</taxon>
        <taxon>asterids</taxon>
        <taxon>lamiids</taxon>
        <taxon>Solanales</taxon>
        <taxon>Solanaceae</taxon>
        <taxon>Nicotianoideae</taxon>
        <taxon>Nicotianeae</taxon>
        <taxon>Nicotiana</taxon>
    </lineage>
</organism>
<dbReference type="InterPro" id="IPR036875">
    <property type="entry name" value="Znf_CCHC_sf"/>
</dbReference>
<dbReference type="InterPro" id="IPR040256">
    <property type="entry name" value="At4g02000-like"/>
</dbReference>
<dbReference type="PROSITE" id="PS50158">
    <property type="entry name" value="ZF_CCHC"/>
    <property type="match status" value="1"/>
</dbReference>
<sequence length="216" mass="24830">MHDKLMSLWKPTEALPLIDFGSDFFLIKFQREENMHKALHGGPWFILSHFLTVRGWEPKFKASSTQLTYSALWVRLPELPTEFYDLEIFGMIGSKLGRLLKIDTCTSSTTRGRYARIYIEVPLEKPLKTHLYIGNHRQTLLYKGLNILCTSCGGFGHPANNCPESITVTKDQNEENKQLQSTTSTNNIPLKNKEWKTVIFPKKNIHLPKQLPLGKE</sequence>
<dbReference type="PANTHER" id="PTHR31286:SF99">
    <property type="entry name" value="DUF4283 DOMAIN-CONTAINING PROTEIN"/>
    <property type="match status" value="1"/>
</dbReference>
<keyword evidence="1" id="KW-0863">Zinc-finger</keyword>
<feature type="domain" description="CCHC-type" evidence="2">
    <location>
        <begin position="149"/>
        <end position="164"/>
    </location>
</feature>